<accession>A0ABR7JAX6</accession>
<keyword evidence="3" id="KW-1185">Reference proteome</keyword>
<evidence type="ECO:0000313" key="2">
    <source>
        <dbReference type="EMBL" id="MBC5842469.1"/>
    </source>
</evidence>
<gene>
    <name evidence="2" type="ORF">H8R23_13715</name>
</gene>
<evidence type="ECO:0000256" key="1">
    <source>
        <dbReference type="SAM" id="SignalP"/>
    </source>
</evidence>
<proteinExistence type="predicted"/>
<feature type="chain" id="PRO_5045242842" evidence="1">
    <location>
        <begin position="22"/>
        <end position="128"/>
    </location>
</feature>
<sequence>MRTSLLILFFASFFCFGSANALHKRVECSSSLFTQSQGLYQKQNNVLSNTNLHTMIAAQAELFLVEESCNTDEAPQTFFPAKSDVLKNTYTILVETIIVKDNSKGFNNFQSYYGYSQPIYISQKVLRI</sequence>
<organism evidence="2 3">
    <name type="scientific">Flavobacterium kayseriense</name>
    <dbReference type="NCBI Taxonomy" id="2764714"/>
    <lineage>
        <taxon>Bacteria</taxon>
        <taxon>Pseudomonadati</taxon>
        <taxon>Bacteroidota</taxon>
        <taxon>Flavobacteriia</taxon>
        <taxon>Flavobacteriales</taxon>
        <taxon>Flavobacteriaceae</taxon>
        <taxon>Flavobacterium</taxon>
    </lineage>
</organism>
<dbReference type="EMBL" id="JACRUJ010000005">
    <property type="protein sequence ID" value="MBC5842469.1"/>
    <property type="molecule type" value="Genomic_DNA"/>
</dbReference>
<protein>
    <submittedName>
        <fullName evidence="2">Uncharacterized protein</fullName>
    </submittedName>
</protein>
<evidence type="ECO:0000313" key="3">
    <source>
        <dbReference type="Proteomes" id="UP000629963"/>
    </source>
</evidence>
<name>A0ABR7JAX6_9FLAO</name>
<feature type="signal peptide" evidence="1">
    <location>
        <begin position="1"/>
        <end position="21"/>
    </location>
</feature>
<keyword evidence="1" id="KW-0732">Signal</keyword>
<reference evidence="2 3" key="1">
    <citation type="submission" date="2020-08" db="EMBL/GenBank/DDBJ databases">
        <title>Description of novel Flavobacterium F-380 isolate.</title>
        <authorList>
            <person name="Saticioglu I.B."/>
            <person name="Duman M."/>
            <person name="Altun S."/>
        </authorList>
    </citation>
    <scope>NUCLEOTIDE SEQUENCE [LARGE SCALE GENOMIC DNA]</scope>
    <source>
        <strain evidence="2 3">F-380</strain>
    </source>
</reference>
<dbReference type="RefSeq" id="WP_187010966.1">
    <property type="nucleotide sequence ID" value="NZ_JACRUI010000005.1"/>
</dbReference>
<comment type="caution">
    <text evidence="2">The sequence shown here is derived from an EMBL/GenBank/DDBJ whole genome shotgun (WGS) entry which is preliminary data.</text>
</comment>
<dbReference type="Proteomes" id="UP000629963">
    <property type="component" value="Unassembled WGS sequence"/>
</dbReference>